<reference evidence="2 3" key="1">
    <citation type="journal article" date="2018" name="Nat. Biotechnol.">
        <title>A standardized bacterial taxonomy based on genome phylogeny substantially revises the tree of life.</title>
        <authorList>
            <person name="Parks D.H."/>
            <person name="Chuvochina M."/>
            <person name="Waite D.W."/>
            <person name="Rinke C."/>
            <person name="Skarshewski A."/>
            <person name="Chaumeil P.A."/>
            <person name="Hugenholtz P."/>
        </authorList>
    </citation>
    <scope>NUCLEOTIDE SEQUENCE [LARGE SCALE GENOMIC DNA]</scope>
    <source>
        <strain evidence="2">UBA10707</strain>
    </source>
</reference>
<organism evidence="2 3">
    <name type="scientific">Advenella kashmirensis</name>
    <dbReference type="NCBI Taxonomy" id="310575"/>
    <lineage>
        <taxon>Bacteria</taxon>
        <taxon>Pseudomonadati</taxon>
        <taxon>Pseudomonadota</taxon>
        <taxon>Betaproteobacteria</taxon>
        <taxon>Burkholderiales</taxon>
        <taxon>Alcaligenaceae</taxon>
    </lineage>
</organism>
<proteinExistence type="predicted"/>
<feature type="transmembrane region" description="Helical" evidence="1">
    <location>
        <begin position="12"/>
        <end position="30"/>
    </location>
</feature>
<gene>
    <name evidence="2" type="ORF">DD666_00890</name>
</gene>
<keyword evidence="1" id="KW-0812">Transmembrane</keyword>
<dbReference type="EMBL" id="DOEK01000003">
    <property type="protein sequence ID" value="HBP27956.1"/>
    <property type="molecule type" value="Genomic_DNA"/>
</dbReference>
<dbReference type="Proteomes" id="UP000264036">
    <property type="component" value="Unassembled WGS sequence"/>
</dbReference>
<name>A0A356LAC7_9BURK</name>
<evidence type="ECO:0000313" key="2">
    <source>
        <dbReference type="EMBL" id="HBP27956.1"/>
    </source>
</evidence>
<protein>
    <submittedName>
        <fullName evidence="2">Uncharacterized protein</fullName>
    </submittedName>
</protein>
<keyword evidence="1" id="KW-0472">Membrane</keyword>
<evidence type="ECO:0000313" key="3">
    <source>
        <dbReference type="Proteomes" id="UP000264036"/>
    </source>
</evidence>
<dbReference type="AlphaFoldDB" id="A0A356LAC7"/>
<evidence type="ECO:0000256" key="1">
    <source>
        <dbReference type="SAM" id="Phobius"/>
    </source>
</evidence>
<accession>A0A356LAC7</accession>
<keyword evidence="1" id="KW-1133">Transmembrane helix</keyword>
<comment type="caution">
    <text evidence="2">The sequence shown here is derived from an EMBL/GenBank/DDBJ whole genome shotgun (WGS) entry which is preliminary data.</text>
</comment>
<sequence length="117" mass="12821">MNILTILSGLKWYALAAVLAAGAAYGYGVIQYRSGHAAAEQERVVSDLKQYKQAANDLLTASQKAQTVLDSTQAKFSTFTEAYQNEMRINPIDCVGTDGRLRSILDLYPSTSARRND</sequence>